<sequence length="149" mass="16450">MQMDMSAIVVIFSILPEIVAEMTVREAFFVYSNKTGASHFSSIQSWFACQQHCAVSCTDLSFVKEDHSLIHTFHCSLGRTDEMSSFFLSGVFVALLILIFFVVTVVLCCRWFCCKKRSDSNAPASIQNTDGMVDIGDLGVVGRQEGASV</sequence>
<evidence type="ECO:0000313" key="2">
    <source>
        <dbReference type="Proteomes" id="UP000005239"/>
    </source>
</evidence>
<reference evidence="2" key="1">
    <citation type="journal article" date="2008" name="Nat. Genet.">
        <title>The Pristionchus pacificus genome provides a unique perspective on nematode lifestyle and parasitism.</title>
        <authorList>
            <person name="Dieterich C."/>
            <person name="Clifton S.W."/>
            <person name="Schuster L.N."/>
            <person name="Chinwalla A."/>
            <person name="Delehaunty K."/>
            <person name="Dinkelacker I."/>
            <person name="Fulton L."/>
            <person name="Fulton R."/>
            <person name="Godfrey J."/>
            <person name="Minx P."/>
            <person name="Mitreva M."/>
            <person name="Roeseler W."/>
            <person name="Tian H."/>
            <person name="Witte H."/>
            <person name="Yang S.P."/>
            <person name="Wilson R.K."/>
            <person name="Sommer R.J."/>
        </authorList>
    </citation>
    <scope>NUCLEOTIDE SEQUENCE [LARGE SCALE GENOMIC DNA]</scope>
    <source>
        <strain evidence="2">PS312</strain>
    </source>
</reference>
<organism evidence="1 2">
    <name type="scientific">Pristionchus pacificus</name>
    <name type="common">Parasitic nematode worm</name>
    <dbReference type="NCBI Taxonomy" id="54126"/>
    <lineage>
        <taxon>Eukaryota</taxon>
        <taxon>Metazoa</taxon>
        <taxon>Ecdysozoa</taxon>
        <taxon>Nematoda</taxon>
        <taxon>Chromadorea</taxon>
        <taxon>Rhabditida</taxon>
        <taxon>Rhabditina</taxon>
        <taxon>Diplogasteromorpha</taxon>
        <taxon>Diplogasteroidea</taxon>
        <taxon>Neodiplogasteridae</taxon>
        <taxon>Pristionchus</taxon>
    </lineage>
</organism>
<gene>
    <name evidence="1" type="primary">WBGene00205619</name>
</gene>
<accession>A0A2A6BCY5</accession>
<protein>
    <submittedName>
        <fullName evidence="1">Uncharacterized protein</fullName>
    </submittedName>
</protein>
<evidence type="ECO:0000313" key="1">
    <source>
        <dbReference type="EnsemblMetazoa" id="PPA32759.1"/>
    </source>
</evidence>
<dbReference type="Proteomes" id="UP000005239">
    <property type="component" value="Unassembled WGS sequence"/>
</dbReference>
<proteinExistence type="predicted"/>
<dbReference type="AlphaFoldDB" id="A0A2A6BCY5"/>
<name>A0A2A6BCY5_PRIPA</name>
<keyword evidence="2" id="KW-1185">Reference proteome</keyword>
<reference evidence="1" key="2">
    <citation type="submission" date="2022-06" db="UniProtKB">
        <authorList>
            <consortium name="EnsemblMetazoa"/>
        </authorList>
    </citation>
    <scope>IDENTIFICATION</scope>
    <source>
        <strain evidence="1">PS312</strain>
    </source>
</reference>
<dbReference type="EnsemblMetazoa" id="PPA32759.1">
    <property type="protein sequence ID" value="PPA32759.1"/>
    <property type="gene ID" value="WBGene00205619"/>
</dbReference>
<accession>A0A8R1YLM2</accession>